<evidence type="ECO:0000256" key="3">
    <source>
        <dbReference type="ARBA" id="ARBA00023163"/>
    </source>
</evidence>
<dbReference type="SUPFAM" id="SSF47413">
    <property type="entry name" value="lambda repressor-like DNA-binding domains"/>
    <property type="match status" value="1"/>
</dbReference>
<name>A0ABQ5JGN3_9LACO</name>
<dbReference type="InterPro" id="IPR001387">
    <property type="entry name" value="Cro/C1-type_HTH"/>
</dbReference>
<feature type="domain" description="HTH cro/C1-type" evidence="4">
    <location>
        <begin position="11"/>
        <end position="66"/>
    </location>
</feature>
<keyword evidence="6" id="KW-1185">Reference proteome</keyword>
<accession>A0ABQ5JGN3</accession>
<keyword evidence="3" id="KW-0804">Transcription</keyword>
<evidence type="ECO:0000259" key="4">
    <source>
        <dbReference type="PROSITE" id="PS50943"/>
    </source>
</evidence>
<dbReference type="PANTHER" id="PTHR46797">
    <property type="entry name" value="HTH-TYPE TRANSCRIPTIONAL REGULATOR"/>
    <property type="match status" value="1"/>
</dbReference>
<dbReference type="CDD" id="cd00093">
    <property type="entry name" value="HTH_XRE"/>
    <property type="match status" value="1"/>
</dbReference>
<dbReference type="RefSeq" id="WP_244054995.1">
    <property type="nucleotide sequence ID" value="NZ_BQXH01000007.1"/>
</dbReference>
<dbReference type="PROSITE" id="PS50943">
    <property type="entry name" value="HTH_CROC1"/>
    <property type="match status" value="1"/>
</dbReference>
<keyword evidence="1" id="KW-0805">Transcription regulation</keyword>
<dbReference type="PANTHER" id="PTHR46797:SF23">
    <property type="entry name" value="HTH-TYPE TRANSCRIPTIONAL REGULATOR SUTR"/>
    <property type="match status" value="1"/>
</dbReference>
<dbReference type="Proteomes" id="UP001055149">
    <property type="component" value="Unassembled WGS sequence"/>
</dbReference>
<dbReference type="SMART" id="SM00530">
    <property type="entry name" value="HTH_XRE"/>
    <property type="match status" value="1"/>
</dbReference>
<dbReference type="InterPro" id="IPR010982">
    <property type="entry name" value="Lambda_DNA-bd_dom_sf"/>
</dbReference>
<dbReference type="InterPro" id="IPR050807">
    <property type="entry name" value="TransReg_Diox_bact_type"/>
</dbReference>
<proteinExistence type="predicted"/>
<reference evidence="5" key="1">
    <citation type="journal article" date="2022" name="Int. J. Syst. Evol. Microbiol.">
        <title>A novel species of lactic acid bacteria, Ligilactobacillus pabuli sp. nov., isolated from alfalfa silage.</title>
        <authorList>
            <person name="Tohno M."/>
            <person name="Tanizawa Y."/>
            <person name="Sawada H."/>
            <person name="Sakamoto M."/>
            <person name="Ohkuma M."/>
            <person name="Kobayashi H."/>
        </authorList>
    </citation>
    <scope>NUCLEOTIDE SEQUENCE</scope>
    <source>
        <strain evidence="5">AF129</strain>
    </source>
</reference>
<evidence type="ECO:0000313" key="5">
    <source>
        <dbReference type="EMBL" id="GKS81234.1"/>
    </source>
</evidence>
<organism evidence="5 6">
    <name type="scientific">Ligilactobacillus pabuli</name>
    <dbReference type="NCBI Taxonomy" id="2886039"/>
    <lineage>
        <taxon>Bacteria</taxon>
        <taxon>Bacillati</taxon>
        <taxon>Bacillota</taxon>
        <taxon>Bacilli</taxon>
        <taxon>Lactobacillales</taxon>
        <taxon>Lactobacillaceae</taxon>
        <taxon>Ligilactobacillus</taxon>
    </lineage>
</organism>
<dbReference type="Gene3D" id="1.10.260.40">
    <property type="entry name" value="lambda repressor-like DNA-binding domains"/>
    <property type="match status" value="1"/>
</dbReference>
<evidence type="ECO:0000256" key="1">
    <source>
        <dbReference type="ARBA" id="ARBA00023015"/>
    </source>
</evidence>
<dbReference type="EMBL" id="BQXH01000007">
    <property type="protein sequence ID" value="GKS81234.1"/>
    <property type="molecule type" value="Genomic_DNA"/>
</dbReference>
<comment type="caution">
    <text evidence="5">The sequence shown here is derived from an EMBL/GenBank/DDBJ whole genome shotgun (WGS) entry which is preliminary data.</text>
</comment>
<keyword evidence="2" id="KW-0238">DNA-binding</keyword>
<dbReference type="Pfam" id="PF01381">
    <property type="entry name" value="HTH_3"/>
    <property type="match status" value="1"/>
</dbReference>
<sequence>MNINLIIGNNIRERRNQLGLSQEKLAEFSNLSVNFISKLERTNGQNISIQNLYQIAFALQTDVNSLLAQTGSEYQEPASEETIPTPNVQLLTRQLELMEPQQAERLAKNFLQILAEIK</sequence>
<evidence type="ECO:0000313" key="6">
    <source>
        <dbReference type="Proteomes" id="UP001055149"/>
    </source>
</evidence>
<protein>
    <recommendedName>
        <fullName evidence="4">HTH cro/C1-type domain-containing protein</fullName>
    </recommendedName>
</protein>
<gene>
    <name evidence="5" type="ORF">LPAF129_09200</name>
</gene>
<evidence type="ECO:0000256" key="2">
    <source>
        <dbReference type="ARBA" id="ARBA00023125"/>
    </source>
</evidence>